<dbReference type="InterPro" id="IPR018946">
    <property type="entry name" value="PhoD-like_MPP"/>
</dbReference>
<proteinExistence type="predicted"/>
<dbReference type="PANTHER" id="PTHR43606:SF2">
    <property type="entry name" value="ALKALINE PHOSPHATASE FAMILY PROTEIN (AFU_ORTHOLOGUE AFUA_5G03860)"/>
    <property type="match status" value="1"/>
</dbReference>
<dbReference type="PROSITE" id="PS51318">
    <property type="entry name" value="TAT"/>
    <property type="match status" value="1"/>
</dbReference>
<gene>
    <name evidence="3" type="ORF">IAA98_02485</name>
</gene>
<dbReference type="Pfam" id="PF16655">
    <property type="entry name" value="PhoD_N"/>
    <property type="match status" value="1"/>
</dbReference>
<dbReference type="InterPro" id="IPR052900">
    <property type="entry name" value="Phospholipid_Metab_Enz"/>
</dbReference>
<dbReference type="Proteomes" id="UP000886842">
    <property type="component" value="Unassembled WGS sequence"/>
</dbReference>
<protein>
    <submittedName>
        <fullName evidence="3">Alkaline phosphatase D family protein</fullName>
    </submittedName>
</protein>
<dbReference type="AlphaFoldDB" id="A0A9D1KMM9"/>
<reference evidence="3" key="1">
    <citation type="submission" date="2020-10" db="EMBL/GenBank/DDBJ databases">
        <authorList>
            <person name="Gilroy R."/>
        </authorList>
    </citation>
    <scope>NUCLEOTIDE SEQUENCE</scope>
    <source>
        <strain evidence="3">ChiGjej1B1-24693</strain>
    </source>
</reference>
<evidence type="ECO:0000313" key="3">
    <source>
        <dbReference type="EMBL" id="HIT74433.1"/>
    </source>
</evidence>
<dbReference type="SUPFAM" id="SSF56300">
    <property type="entry name" value="Metallo-dependent phosphatases"/>
    <property type="match status" value="1"/>
</dbReference>
<feature type="domain" description="PhoD-like phosphatase metallophosphatase" evidence="1">
    <location>
        <begin position="169"/>
        <end position="493"/>
    </location>
</feature>
<dbReference type="InterPro" id="IPR029052">
    <property type="entry name" value="Metallo-depent_PP-like"/>
</dbReference>
<evidence type="ECO:0000259" key="1">
    <source>
        <dbReference type="Pfam" id="PF09423"/>
    </source>
</evidence>
<name>A0A9D1KMM9_9ACTN</name>
<organism evidence="3 4">
    <name type="scientific">Candidatus Avipropionibacterium avicola</name>
    <dbReference type="NCBI Taxonomy" id="2840701"/>
    <lineage>
        <taxon>Bacteria</taxon>
        <taxon>Bacillati</taxon>
        <taxon>Actinomycetota</taxon>
        <taxon>Actinomycetes</taxon>
        <taxon>Propionibacteriales</taxon>
        <taxon>Propionibacteriaceae</taxon>
        <taxon>Propionibacteriaceae incertae sedis</taxon>
        <taxon>Candidatus Avipropionibacterium</taxon>
    </lineage>
</organism>
<dbReference type="Gene3D" id="2.60.40.380">
    <property type="entry name" value="Purple acid phosphatase-like, N-terminal"/>
    <property type="match status" value="1"/>
</dbReference>
<dbReference type="InterPro" id="IPR006311">
    <property type="entry name" value="TAT_signal"/>
</dbReference>
<accession>A0A9D1KMM9</accession>
<sequence length="525" mass="57163">MPRPQTTPSSPAAAGLPVSRRALLGLAGVTGTVLALGIDAPGATAAPVGDLPDGLFALGVASGAPRHDGLVLWTRLAPDPMAEDGHGGMARGAVGVKWEVATDESFDTVVADGEALATAELAHTVHPRVKGLDPSTAYFYRFTVGDQTSPVGRFTTLPAPGEIPESFSFATASCQAWYHGHFTAHKHLAQEEDLDLVVFLGDYIYEYGITEANLWRQGVEVAEPHTVTIETLEQYRLRYGLFKSDPHLQAVHRRAPAIAVWDDHEVENNYGGKVSTTGISDELFVHRMAVAYRAFYEHMPLEVSAIPDGPESHINAGVDVGGLARFSLLDCRQFRDPAPTSDEDQQSEDRTILGAEQEAWVTERLEESDALWNILGNGVVFTAVTDDRTEMWDGYPANRRRVLASMGRSRNAVMLSGDIHRHVASELKADFDDPDGPNVGVELVCSSIASNGDTEKEDGLQDDWLAHDYVKMYDGRRGYVHVTLTPDAMTSTFWTVPWIEADDTAPKELGARFVTDVDTATLRPL</sequence>
<evidence type="ECO:0000313" key="4">
    <source>
        <dbReference type="Proteomes" id="UP000886842"/>
    </source>
</evidence>
<reference evidence="3" key="2">
    <citation type="journal article" date="2021" name="PeerJ">
        <title>Extensive microbial diversity within the chicken gut microbiome revealed by metagenomics and culture.</title>
        <authorList>
            <person name="Gilroy R."/>
            <person name="Ravi A."/>
            <person name="Getino M."/>
            <person name="Pursley I."/>
            <person name="Horton D.L."/>
            <person name="Alikhan N.F."/>
            <person name="Baker D."/>
            <person name="Gharbi K."/>
            <person name="Hall N."/>
            <person name="Watson M."/>
            <person name="Adriaenssens E.M."/>
            <person name="Foster-Nyarko E."/>
            <person name="Jarju S."/>
            <person name="Secka A."/>
            <person name="Antonio M."/>
            <person name="Oren A."/>
            <person name="Chaudhuri R.R."/>
            <person name="La Ragione R."/>
            <person name="Hildebrand F."/>
            <person name="Pallen M.J."/>
        </authorList>
    </citation>
    <scope>NUCLEOTIDE SEQUENCE</scope>
    <source>
        <strain evidence="3">ChiGjej1B1-24693</strain>
    </source>
</reference>
<dbReference type="InterPro" id="IPR038607">
    <property type="entry name" value="PhoD-like_sf"/>
</dbReference>
<dbReference type="EMBL" id="DVLP01000071">
    <property type="protein sequence ID" value="HIT74433.1"/>
    <property type="molecule type" value="Genomic_DNA"/>
</dbReference>
<feature type="domain" description="Phospholipase D N-terminal" evidence="2">
    <location>
        <begin position="58"/>
        <end position="156"/>
    </location>
</feature>
<dbReference type="Pfam" id="PF09423">
    <property type="entry name" value="PhoD"/>
    <property type="match status" value="1"/>
</dbReference>
<comment type="caution">
    <text evidence="3">The sequence shown here is derived from an EMBL/GenBank/DDBJ whole genome shotgun (WGS) entry which is preliminary data.</text>
</comment>
<evidence type="ECO:0000259" key="2">
    <source>
        <dbReference type="Pfam" id="PF16655"/>
    </source>
</evidence>
<dbReference type="CDD" id="cd07389">
    <property type="entry name" value="MPP_PhoD"/>
    <property type="match status" value="1"/>
</dbReference>
<dbReference type="InterPro" id="IPR032093">
    <property type="entry name" value="PhoD_N"/>
</dbReference>
<dbReference type="PANTHER" id="PTHR43606">
    <property type="entry name" value="PHOSPHATASE, PUTATIVE (AFU_ORTHOLOGUE AFUA_6G08710)-RELATED"/>
    <property type="match status" value="1"/>
</dbReference>
<dbReference type="Gene3D" id="3.60.21.70">
    <property type="entry name" value="PhoD-like phosphatase"/>
    <property type="match status" value="1"/>
</dbReference>